<dbReference type="EMBL" id="AYSL01000625">
    <property type="protein sequence ID" value="KTF07318.1"/>
    <property type="molecule type" value="Genomic_DNA"/>
</dbReference>
<gene>
    <name evidence="1" type="ORF">MGSAQ_001187</name>
</gene>
<dbReference type="AlphaFoldDB" id="A0A1B6NVD2"/>
<name>A0A1B6NVD2_9ZZZZ</name>
<comment type="caution">
    <text evidence="1">The sequence shown here is derived from an EMBL/GenBank/DDBJ whole genome shotgun (WGS) entry which is preliminary data.</text>
</comment>
<accession>A0A1B6NVD2</accession>
<reference evidence="1" key="1">
    <citation type="submission" date="2013-11" db="EMBL/GenBank/DDBJ databases">
        <title>Microbial diversity, functional groups and degradation webs in Northern and Southern Mediterranean and Red Sea marine crude oil polluted sites.</title>
        <authorList>
            <person name="Daffonchio D."/>
            <person name="Mapelli F."/>
            <person name="Ferrer M."/>
            <person name="Richter M."/>
            <person name="Cherif A."/>
            <person name="Malkawi H.I."/>
            <person name="Yakimov M.M."/>
            <person name="Abdel-Fattah Y.R."/>
            <person name="Blaghen M."/>
            <person name="Golyshin P.N."/>
            <person name="Kalogerakis N."/>
            <person name="Boon N."/>
            <person name="Magagnini M."/>
            <person name="Fava F."/>
        </authorList>
    </citation>
    <scope>NUCLEOTIDE SEQUENCE</scope>
</reference>
<sequence length="24" mass="2628">AGHAGTISYELLCRLSIRPNRTQA</sequence>
<evidence type="ECO:0008006" key="2">
    <source>
        <dbReference type="Google" id="ProtNLM"/>
    </source>
</evidence>
<protein>
    <recommendedName>
        <fullName evidence="2">Alanine racemase</fullName>
    </recommendedName>
</protein>
<evidence type="ECO:0000313" key="1">
    <source>
        <dbReference type="EMBL" id="KTF07318.1"/>
    </source>
</evidence>
<organism evidence="1">
    <name type="scientific">marine sediment metagenome</name>
    <dbReference type="NCBI Taxonomy" id="412755"/>
    <lineage>
        <taxon>unclassified sequences</taxon>
        <taxon>metagenomes</taxon>
        <taxon>ecological metagenomes</taxon>
    </lineage>
</organism>
<feature type="non-terminal residue" evidence="1">
    <location>
        <position position="1"/>
    </location>
</feature>
<proteinExistence type="predicted"/>